<dbReference type="GO" id="GO:0005524">
    <property type="term" value="F:ATP binding"/>
    <property type="evidence" value="ECO:0007669"/>
    <property type="project" value="UniProtKB-KW"/>
</dbReference>
<dbReference type="GO" id="GO:0005634">
    <property type="term" value="C:nucleus"/>
    <property type="evidence" value="ECO:0007669"/>
    <property type="project" value="TreeGrafter"/>
</dbReference>
<keyword evidence="5 6" id="KW-0067">ATP-binding</keyword>
<organism evidence="7 8">
    <name type="scientific">Chaetoceros tenuissimus</name>
    <dbReference type="NCBI Taxonomy" id="426638"/>
    <lineage>
        <taxon>Eukaryota</taxon>
        <taxon>Sar</taxon>
        <taxon>Stramenopiles</taxon>
        <taxon>Ochrophyta</taxon>
        <taxon>Bacillariophyta</taxon>
        <taxon>Coscinodiscophyceae</taxon>
        <taxon>Chaetocerotophycidae</taxon>
        <taxon>Chaetocerotales</taxon>
        <taxon>Chaetocerotaceae</taxon>
        <taxon>Chaetoceros</taxon>
    </lineage>
</organism>
<name>A0AAD3D9C3_9STRA</name>
<comment type="domain">
    <text evidence="6">The EXKPK motif is conserved in inositol-pentakisphosphate 2-kinases of both family 1 and 2.</text>
</comment>
<comment type="function">
    <text evidence="6">Phosphorylates Ins(1,3,4,5,6)P5 at position 2 to form Ins(1,2,3,4,5,6)P6 (InsP6 or phytate).</text>
</comment>
<evidence type="ECO:0000313" key="8">
    <source>
        <dbReference type="Proteomes" id="UP001054902"/>
    </source>
</evidence>
<dbReference type="AlphaFoldDB" id="A0AAD3D9C3"/>
<evidence type="ECO:0000256" key="4">
    <source>
        <dbReference type="ARBA" id="ARBA00022777"/>
    </source>
</evidence>
<evidence type="ECO:0000256" key="6">
    <source>
        <dbReference type="RuleBase" id="RU364126"/>
    </source>
</evidence>
<dbReference type="PANTHER" id="PTHR14456:SF2">
    <property type="entry name" value="INOSITOL-PENTAKISPHOSPHATE 2-KINASE"/>
    <property type="match status" value="1"/>
</dbReference>
<dbReference type="InterPro" id="IPR043001">
    <property type="entry name" value="IP5_2-K_N_lobe"/>
</dbReference>
<dbReference type="Proteomes" id="UP001054902">
    <property type="component" value="Unassembled WGS sequence"/>
</dbReference>
<dbReference type="Gene3D" id="3.30.200.110">
    <property type="entry name" value="Inositol-pentakisphosphate 2-kinase, N-lobe"/>
    <property type="match status" value="1"/>
</dbReference>
<reference evidence="7 8" key="1">
    <citation type="journal article" date="2021" name="Sci. Rep.">
        <title>The genome of the diatom Chaetoceros tenuissimus carries an ancient integrated fragment of an extant virus.</title>
        <authorList>
            <person name="Hongo Y."/>
            <person name="Kimura K."/>
            <person name="Takaki Y."/>
            <person name="Yoshida Y."/>
            <person name="Baba S."/>
            <person name="Kobayashi G."/>
            <person name="Nagasaki K."/>
            <person name="Hano T."/>
            <person name="Tomaru Y."/>
        </authorList>
    </citation>
    <scope>NUCLEOTIDE SEQUENCE [LARGE SCALE GENOMIC DNA]</scope>
    <source>
        <strain evidence="7 8">NIES-3715</strain>
    </source>
</reference>
<evidence type="ECO:0000256" key="5">
    <source>
        <dbReference type="ARBA" id="ARBA00022840"/>
    </source>
</evidence>
<sequence>MTRTEIKCGNWEYMGEGGKHAVFIHSSRDECSQTDHACQEYHGRVLRINKAAFQGKNIKDDDDQTILYRKKMKDVFKNYMDEPQKYTMHSSLVQTLREQALNSELIPKSRIKDWSPEMECAPLSENICVDLIPNYRTQEEHQISIEIKPKAGYLPSSPLIHPNRRFKYHTSRFRILQQLNIMGKIEKGWNRNASLEERIKSDYDPLDLFSEDLTRIRKAIDALFECPQNNLKVYWRNIMLFGHECSLEEKKFSRCDAYNSLFCVMDQKETSNGSGTKQLENELKEMISNILRDNTFLTLLLHAQKMYDLLDVDGAILVYNRLLSLCGNSHEKVESAFDDMNHSPAHHCHTLEVFVQYLKESSYAKESCGQGMEIIESLSKEDCTSLLSDWLFSLALCDVSFFIMLRRSDSNGGSRPGSKTIESNSGMKFEYDIKVVDYDRKLPSKLRKREQEERNLDTFRDC</sequence>
<dbReference type="EMBL" id="BLLK01000069">
    <property type="protein sequence ID" value="GFH59827.1"/>
    <property type="molecule type" value="Genomic_DNA"/>
</dbReference>
<dbReference type="GO" id="GO:0032958">
    <property type="term" value="P:inositol phosphate biosynthetic process"/>
    <property type="evidence" value="ECO:0007669"/>
    <property type="project" value="TreeGrafter"/>
</dbReference>
<dbReference type="GO" id="GO:0035299">
    <property type="term" value="F:inositol-1,3,4,5,6-pentakisphosphate 2-kinase activity"/>
    <property type="evidence" value="ECO:0007669"/>
    <property type="project" value="UniProtKB-EC"/>
</dbReference>
<keyword evidence="2 6" id="KW-0808">Transferase</keyword>
<comment type="catalytic activity">
    <reaction evidence="6">
        <text>1D-myo-inositol 1,3,4,5,6-pentakisphosphate + ATP = 1D-myo-inositol hexakisphosphate + ADP + H(+)</text>
        <dbReference type="Rhea" id="RHEA:20313"/>
        <dbReference type="ChEBI" id="CHEBI:15378"/>
        <dbReference type="ChEBI" id="CHEBI:30616"/>
        <dbReference type="ChEBI" id="CHEBI:57733"/>
        <dbReference type="ChEBI" id="CHEBI:58130"/>
        <dbReference type="ChEBI" id="CHEBI:456216"/>
        <dbReference type="EC" id="2.7.1.158"/>
    </reaction>
</comment>
<keyword evidence="3 6" id="KW-0547">Nucleotide-binding</keyword>
<evidence type="ECO:0000313" key="7">
    <source>
        <dbReference type="EMBL" id="GFH59827.1"/>
    </source>
</evidence>
<dbReference type="EC" id="2.7.1.158" evidence="1 6"/>
<keyword evidence="8" id="KW-1185">Reference proteome</keyword>
<proteinExistence type="predicted"/>
<comment type="caution">
    <text evidence="7">The sequence shown here is derived from an EMBL/GenBank/DDBJ whole genome shotgun (WGS) entry which is preliminary data.</text>
</comment>
<evidence type="ECO:0000256" key="2">
    <source>
        <dbReference type="ARBA" id="ARBA00022679"/>
    </source>
</evidence>
<evidence type="ECO:0000256" key="3">
    <source>
        <dbReference type="ARBA" id="ARBA00022741"/>
    </source>
</evidence>
<protein>
    <recommendedName>
        <fullName evidence="1 6">Inositol-pentakisphosphate 2-kinase</fullName>
        <ecNumber evidence="1 6">2.7.1.158</ecNumber>
    </recommendedName>
</protein>
<dbReference type="InterPro" id="IPR009286">
    <property type="entry name" value="Ins_P5_2-kin"/>
</dbReference>
<accession>A0AAD3D9C3</accession>
<keyword evidence="4 6" id="KW-0418">Kinase</keyword>
<dbReference type="PANTHER" id="PTHR14456">
    <property type="entry name" value="INOSITOL POLYPHOSPHATE KINASE 1"/>
    <property type="match status" value="1"/>
</dbReference>
<evidence type="ECO:0000256" key="1">
    <source>
        <dbReference type="ARBA" id="ARBA00012023"/>
    </source>
</evidence>
<gene>
    <name evidence="7" type="ORF">CTEN210_16303</name>
</gene>
<dbReference type="Pfam" id="PF06090">
    <property type="entry name" value="Ins_P5_2-kin"/>
    <property type="match status" value="1"/>
</dbReference>